<gene>
    <name evidence="1" type="ORF">I0C86_40475</name>
</gene>
<keyword evidence="2" id="KW-1185">Reference proteome</keyword>
<reference evidence="1 2" key="1">
    <citation type="submission" date="2020-11" db="EMBL/GenBank/DDBJ databases">
        <title>A novel isolate from a Black sea contaminated sediment with potential to produce alkanes: Plantactinospora alkalitolerans sp. nov.</title>
        <authorList>
            <person name="Carro L."/>
            <person name="Veyisoglu A."/>
            <person name="Guven K."/>
            <person name="Schumann P."/>
            <person name="Klenk H.-P."/>
            <person name="Sahin N."/>
        </authorList>
    </citation>
    <scope>NUCLEOTIDE SEQUENCE [LARGE SCALE GENOMIC DNA]</scope>
    <source>
        <strain evidence="1 2">S1510</strain>
    </source>
</reference>
<dbReference type="Proteomes" id="UP000638560">
    <property type="component" value="Unassembled WGS sequence"/>
</dbReference>
<name>A0ABS0H9K6_9ACTN</name>
<protein>
    <submittedName>
        <fullName evidence="1">Uncharacterized protein</fullName>
    </submittedName>
</protein>
<dbReference type="RefSeq" id="WP_196206619.1">
    <property type="nucleotide sequence ID" value="NZ_JADPUN010000422.1"/>
</dbReference>
<dbReference type="EMBL" id="JADPUN010000422">
    <property type="protein sequence ID" value="MBF9135157.1"/>
    <property type="molecule type" value="Genomic_DNA"/>
</dbReference>
<proteinExistence type="predicted"/>
<accession>A0ABS0H9K6</accession>
<sequence length="88" mass="9718">MGPYCQFCDQRCFLPRVLRDARLVLLATCAQGMERDRAKAGQDHTTALNPVTDRDAVAQLVTELTELETIARDVTTEGEPGAAREDQP</sequence>
<comment type="caution">
    <text evidence="1">The sequence shown here is derived from an EMBL/GenBank/DDBJ whole genome shotgun (WGS) entry which is preliminary data.</text>
</comment>
<evidence type="ECO:0000313" key="1">
    <source>
        <dbReference type="EMBL" id="MBF9135157.1"/>
    </source>
</evidence>
<organism evidence="1 2">
    <name type="scientific">Plantactinospora alkalitolerans</name>
    <dbReference type="NCBI Taxonomy" id="2789879"/>
    <lineage>
        <taxon>Bacteria</taxon>
        <taxon>Bacillati</taxon>
        <taxon>Actinomycetota</taxon>
        <taxon>Actinomycetes</taxon>
        <taxon>Micromonosporales</taxon>
        <taxon>Micromonosporaceae</taxon>
        <taxon>Plantactinospora</taxon>
    </lineage>
</organism>
<evidence type="ECO:0000313" key="2">
    <source>
        <dbReference type="Proteomes" id="UP000638560"/>
    </source>
</evidence>